<dbReference type="Proteomes" id="UP000253507">
    <property type="component" value="Unassembled WGS sequence"/>
</dbReference>
<comment type="caution">
    <text evidence="1">The sequence shown here is derived from an EMBL/GenBank/DDBJ whole genome shotgun (WGS) entry which is preliminary data.</text>
</comment>
<dbReference type="AlphaFoldDB" id="A0A367EAG9"/>
<name>A0A367EAG9_9ACTN</name>
<proteinExistence type="predicted"/>
<keyword evidence="2" id="KW-1185">Reference proteome</keyword>
<sequence>MAGAAVVGSMGTATWEYARDRVLGLFRRHAPEETDTVLERLDGYQQTVGTAPEPVRSTLSQAAAQDVTQLLTVLAGRSDEAAEAVRGLPEELRDVPAGGIAQHRTTFRNIKAKGDAILGGRDVNINKGEK</sequence>
<organism evidence="1 2">
    <name type="scientific">Streptomyces reniochalinae</name>
    <dbReference type="NCBI Taxonomy" id="2250578"/>
    <lineage>
        <taxon>Bacteria</taxon>
        <taxon>Bacillati</taxon>
        <taxon>Actinomycetota</taxon>
        <taxon>Actinomycetes</taxon>
        <taxon>Kitasatosporales</taxon>
        <taxon>Streptomycetaceae</taxon>
        <taxon>Streptomyces</taxon>
    </lineage>
</organism>
<evidence type="ECO:0000313" key="1">
    <source>
        <dbReference type="EMBL" id="RCG15064.1"/>
    </source>
</evidence>
<dbReference type="EMBL" id="QOIM01000042">
    <property type="protein sequence ID" value="RCG15064.1"/>
    <property type="molecule type" value="Genomic_DNA"/>
</dbReference>
<protein>
    <submittedName>
        <fullName evidence="1">Uncharacterized protein</fullName>
    </submittedName>
</protein>
<accession>A0A367EAG9</accession>
<evidence type="ECO:0000313" key="2">
    <source>
        <dbReference type="Proteomes" id="UP000253507"/>
    </source>
</evidence>
<reference evidence="1 2" key="1">
    <citation type="submission" date="2018-06" db="EMBL/GenBank/DDBJ databases">
        <title>Streptomyces reniochalinae sp. nov. and Streptomyces diacarnus sp. nov. from marine sponges.</title>
        <authorList>
            <person name="Li L."/>
        </authorList>
    </citation>
    <scope>NUCLEOTIDE SEQUENCE [LARGE SCALE GENOMIC DNA]</scope>
    <source>
        <strain evidence="1 2">LHW50302</strain>
    </source>
</reference>
<gene>
    <name evidence="1" type="ORF">DQ392_28945</name>
</gene>